<protein>
    <recommendedName>
        <fullName evidence="4">Oligosaccharide repeat unit polymerase</fullName>
    </recommendedName>
</protein>
<keyword evidence="1" id="KW-0812">Transmembrane</keyword>
<sequence length="403" mass="45391">MKILPSRDLGFSLISPNNAAVYSFIICVIFTTFTAYNYTDIVGEPNLMFLNWRVLTYVIACILAYSAGVSVATKFRFPRISLIGIHFSISRRTFYLIPMLISCCATIYVGVALIESNNLFVLFLESVANTDIKGSLEVDPIFFYVLYSHIAITLWASKEVYDEKATNLVRYMYWFMCILTVTVSLLILARYVLIPFLMCIGVLRVRARYIKKGSVNHVAIFAAISALVGLFVLIAVARGGQGFEALYNYGPASFNRLAAVLAGRIDINVPSSYYIMSSFKHDWSYYEIVMNEHDAVEGAGLDWSLNWLTAYGYVFQAIGVFSLLYFFVIGLISGFAWSGFKVGKSWAIVFYPWIFSSVILWFTYNIAGYAQTYILLIVGTILGGYSRLFGMNVKFEDNVHSSD</sequence>
<proteinExistence type="predicted"/>
<evidence type="ECO:0008006" key="4">
    <source>
        <dbReference type="Google" id="ProtNLM"/>
    </source>
</evidence>
<dbReference type="RefSeq" id="WP_158948472.1">
    <property type="nucleotide sequence ID" value="NZ_CP046913.1"/>
</dbReference>
<evidence type="ECO:0000256" key="1">
    <source>
        <dbReference type="SAM" id="Phobius"/>
    </source>
</evidence>
<feature type="transmembrane region" description="Helical" evidence="1">
    <location>
        <begin position="215"/>
        <end position="237"/>
    </location>
</feature>
<dbReference type="KEGG" id="pacs:FAZ98_02505"/>
<keyword evidence="1" id="KW-1133">Transmembrane helix</keyword>
<feature type="transmembrane region" description="Helical" evidence="1">
    <location>
        <begin position="171"/>
        <end position="203"/>
    </location>
</feature>
<feature type="transmembrane region" description="Helical" evidence="1">
    <location>
        <begin position="93"/>
        <end position="114"/>
    </location>
</feature>
<feature type="transmembrane region" description="Helical" evidence="1">
    <location>
        <begin position="373"/>
        <end position="390"/>
    </location>
</feature>
<dbReference type="Proteomes" id="UP000433577">
    <property type="component" value="Chromosome 1"/>
</dbReference>
<dbReference type="AlphaFoldDB" id="A0A7Z2JEP4"/>
<feature type="transmembrane region" description="Helical" evidence="1">
    <location>
        <begin position="348"/>
        <end position="367"/>
    </location>
</feature>
<evidence type="ECO:0000313" key="3">
    <source>
        <dbReference type="Proteomes" id="UP000433577"/>
    </source>
</evidence>
<dbReference type="EMBL" id="CP046913">
    <property type="protein sequence ID" value="QGZ60699.1"/>
    <property type="molecule type" value="Genomic_DNA"/>
</dbReference>
<accession>A0A7Z2JEP4</accession>
<feature type="transmembrane region" description="Helical" evidence="1">
    <location>
        <begin position="313"/>
        <end position="336"/>
    </location>
</feature>
<evidence type="ECO:0000313" key="2">
    <source>
        <dbReference type="EMBL" id="QGZ60699.1"/>
    </source>
</evidence>
<keyword evidence="1" id="KW-0472">Membrane</keyword>
<name>A0A7Z2JEP4_9BURK</name>
<reference evidence="2 3" key="1">
    <citation type="submission" date="2019-12" db="EMBL/GenBank/DDBJ databases">
        <title>Paraburkholderia acidiphila 7Q-K02 sp. nov and Paraburkholderia acidisoli DHF22 sp. nov., two strains isolated from forest soil.</title>
        <authorList>
            <person name="Gao Z."/>
            <person name="Qiu L."/>
        </authorList>
    </citation>
    <scope>NUCLEOTIDE SEQUENCE [LARGE SCALE GENOMIC DNA]</scope>
    <source>
        <strain evidence="2 3">DHF22</strain>
    </source>
</reference>
<feature type="transmembrane region" description="Helical" evidence="1">
    <location>
        <begin position="20"/>
        <end position="38"/>
    </location>
</feature>
<organism evidence="2 3">
    <name type="scientific">Paraburkholderia acidisoli</name>
    <dbReference type="NCBI Taxonomy" id="2571748"/>
    <lineage>
        <taxon>Bacteria</taxon>
        <taxon>Pseudomonadati</taxon>
        <taxon>Pseudomonadota</taxon>
        <taxon>Betaproteobacteria</taxon>
        <taxon>Burkholderiales</taxon>
        <taxon>Burkholderiaceae</taxon>
        <taxon>Paraburkholderia</taxon>
    </lineage>
</organism>
<gene>
    <name evidence="2" type="ORF">FAZ98_02505</name>
</gene>
<keyword evidence="3" id="KW-1185">Reference proteome</keyword>
<dbReference type="OrthoDB" id="9809977at2"/>
<feature type="transmembrane region" description="Helical" evidence="1">
    <location>
        <begin position="50"/>
        <end position="72"/>
    </location>
</feature>